<feature type="binding site" evidence="16">
    <location>
        <position position="145"/>
    </location>
    <ligand>
        <name>FAD</name>
        <dbReference type="ChEBI" id="CHEBI:57692"/>
    </ligand>
</feature>
<gene>
    <name evidence="20" type="ORF">Cni_G10910</name>
</gene>
<sequence>MSSDGAQQDKEENVVKKDKTDGGNHEFERRYCNVTFKGSYTRIRMMTGLLRQGWKQVVSRGYCFANHKPLHVCIVGSGPAGFYTAEKMMKAHENTEVDILDRLATPFGLVRSGVAPDHPETKIVVNQFSRVASNGRCSFFGNVLLGSDISLSELREIYDVVVVAYGAESDRSLGVPGEDLAGIYSAREFVWWYNGHPDCRKMAPDLKSTDTAVVLGQGNVALDVSRILLRSISELQSTDIAEHALVSLRESTIRKVYLVGRRGPAQAACTAKELREILGMKDVQIHINEADLVLSPADEEELKTSRIQRRVYDLLCKSATSHQQLDSAGQRELHFIFFRKPDRFLPLEDNLRVGGVRLEKTCLKENGLSGKQVAIGTGQFEDISCGLALKSIGYKSLPVDGLPFDKYRGVVPNVKGRVVSSNQTQQAEMEQGLYVVGWLKRGPTGIVATNLYCAEETVASILDDLDNGLIVPASGSSKPGRQGLLQVLENKNVRFVPYSGWEKIDSKEKFEGQLRNKPREKLTTWDELLRVADG</sequence>
<comment type="subcellular location">
    <subcellularLocation>
        <location evidence="2 15">Mitochondrion</location>
    </subcellularLocation>
</comment>
<evidence type="ECO:0000256" key="9">
    <source>
        <dbReference type="ARBA" id="ARBA00022857"/>
    </source>
</evidence>
<keyword evidence="8 15" id="KW-0274">FAD</keyword>
<proteinExistence type="inferred from homology"/>
<feature type="domain" description="FAD/NAD(P)-binding" evidence="19">
    <location>
        <begin position="71"/>
        <end position="261"/>
    </location>
</feature>
<comment type="similarity">
    <text evidence="3 15">Belongs to the ferredoxin--NADP reductase type 1 family.</text>
</comment>
<dbReference type="PIRSF" id="PIRSF000362">
    <property type="entry name" value="FNR"/>
    <property type="match status" value="1"/>
</dbReference>
<dbReference type="InterPro" id="IPR023753">
    <property type="entry name" value="FAD/NAD-binding_dom"/>
</dbReference>
<dbReference type="FunFam" id="3.50.50.60:FF:000036">
    <property type="entry name" value="NADPH:adrenodoxin oxidoreductase, mitochondrial"/>
    <property type="match status" value="1"/>
</dbReference>
<comment type="cofactor">
    <cofactor evidence="1 15 16">
        <name>FAD</name>
        <dbReference type="ChEBI" id="CHEBI:57692"/>
    </cofactor>
</comment>
<evidence type="ECO:0000256" key="2">
    <source>
        <dbReference type="ARBA" id="ARBA00004173"/>
    </source>
</evidence>
<keyword evidence="7 15" id="KW-0285">Flavoprotein</keyword>
<dbReference type="GO" id="GO:0005739">
    <property type="term" value="C:mitochondrion"/>
    <property type="evidence" value="ECO:0007669"/>
    <property type="project" value="UniProtKB-SubCell"/>
</dbReference>
<evidence type="ECO:0000313" key="21">
    <source>
        <dbReference type="Proteomes" id="UP001327560"/>
    </source>
</evidence>
<evidence type="ECO:0000259" key="19">
    <source>
        <dbReference type="Pfam" id="PF07992"/>
    </source>
</evidence>
<evidence type="ECO:0000256" key="8">
    <source>
        <dbReference type="ARBA" id="ARBA00022827"/>
    </source>
</evidence>
<evidence type="ECO:0000256" key="15">
    <source>
        <dbReference type="PIRNR" id="PIRNR000362"/>
    </source>
</evidence>
<evidence type="ECO:0000256" key="7">
    <source>
        <dbReference type="ARBA" id="ARBA00022630"/>
    </source>
</evidence>
<dbReference type="Pfam" id="PF07992">
    <property type="entry name" value="Pyr_redox_2"/>
    <property type="match status" value="1"/>
</dbReference>
<dbReference type="InterPro" id="IPR055275">
    <property type="entry name" value="Ferredox_Rdtase"/>
</dbReference>
<feature type="binding site" evidence="17">
    <location>
        <position position="445"/>
    </location>
    <ligand>
        <name>NADP(+)</name>
        <dbReference type="ChEBI" id="CHEBI:58349"/>
    </ligand>
</feature>
<dbReference type="AlphaFoldDB" id="A0AAQ3QAC3"/>
<dbReference type="PRINTS" id="PR00419">
    <property type="entry name" value="ADXRDTASE"/>
</dbReference>
<dbReference type="PANTHER" id="PTHR48467">
    <property type="entry name" value="GLUTAMATE SYNTHASE 1 [NADH], CHLOROPLASTIC-LIKE"/>
    <property type="match status" value="1"/>
</dbReference>
<dbReference type="Gene3D" id="3.50.50.60">
    <property type="entry name" value="FAD/NAD(P)-binding domain"/>
    <property type="match status" value="1"/>
</dbReference>
<evidence type="ECO:0000256" key="12">
    <source>
        <dbReference type="ARBA" id="ARBA00023002"/>
    </source>
</evidence>
<dbReference type="InterPro" id="IPR036188">
    <property type="entry name" value="FAD/NAD-bd_sf"/>
</dbReference>
<keyword evidence="10" id="KW-0809">Transit peptide</keyword>
<dbReference type="EMBL" id="CP136892">
    <property type="protein sequence ID" value="WOL02191.1"/>
    <property type="molecule type" value="Genomic_DNA"/>
</dbReference>
<keyword evidence="21" id="KW-1185">Reference proteome</keyword>
<evidence type="ECO:0000256" key="17">
    <source>
        <dbReference type="PIRSR" id="PIRSR000362-2"/>
    </source>
</evidence>
<protein>
    <recommendedName>
        <fullName evidence="5 15">NADPH:adrenodoxin oxidoreductase, mitochondrial</fullName>
        <ecNumber evidence="4 15">1.18.1.6</ecNumber>
    </recommendedName>
</protein>
<evidence type="ECO:0000256" key="5">
    <source>
        <dbReference type="ARBA" id="ARBA00016287"/>
    </source>
</evidence>
<evidence type="ECO:0000256" key="3">
    <source>
        <dbReference type="ARBA" id="ARBA00008312"/>
    </source>
</evidence>
<dbReference type="EC" id="1.18.1.6" evidence="4 15"/>
<evidence type="ECO:0000256" key="18">
    <source>
        <dbReference type="SAM" id="MobiDB-lite"/>
    </source>
</evidence>
<dbReference type="Gene3D" id="3.40.50.720">
    <property type="entry name" value="NAD(P)-binding Rossmann-like Domain"/>
    <property type="match status" value="1"/>
</dbReference>
<keyword evidence="11" id="KW-0249">Electron transport</keyword>
<accession>A0AAQ3QAC3</accession>
<evidence type="ECO:0000256" key="6">
    <source>
        <dbReference type="ARBA" id="ARBA00022448"/>
    </source>
</evidence>
<dbReference type="Proteomes" id="UP001327560">
    <property type="component" value="Chromosome 3"/>
</dbReference>
<name>A0AAQ3QAC3_9LILI</name>
<feature type="compositionally biased region" description="Basic and acidic residues" evidence="18">
    <location>
        <begin position="7"/>
        <end position="23"/>
    </location>
</feature>
<dbReference type="InterPro" id="IPR021163">
    <property type="entry name" value="Ferredox_Rdtase_adrenod"/>
</dbReference>
<feature type="binding site" evidence="16">
    <location>
        <position position="80"/>
    </location>
    <ligand>
        <name>FAD</name>
        <dbReference type="ChEBI" id="CHEBI:57692"/>
    </ligand>
</feature>
<evidence type="ECO:0000256" key="11">
    <source>
        <dbReference type="ARBA" id="ARBA00022982"/>
    </source>
</evidence>
<evidence type="ECO:0000256" key="4">
    <source>
        <dbReference type="ARBA" id="ARBA00013219"/>
    </source>
</evidence>
<dbReference type="SUPFAM" id="SSF51971">
    <property type="entry name" value="Nucleotide-binding domain"/>
    <property type="match status" value="2"/>
</dbReference>
<feature type="binding site" evidence="17">
    <location>
        <begin position="217"/>
        <end position="220"/>
    </location>
    <ligand>
        <name>NADP(+)</name>
        <dbReference type="ChEBI" id="CHEBI:58349"/>
    </ligand>
</feature>
<feature type="binding site" evidence="17">
    <location>
        <position position="273"/>
    </location>
    <ligand>
        <name>NADP(+)</name>
        <dbReference type="ChEBI" id="CHEBI:58349"/>
    </ligand>
</feature>
<dbReference type="GO" id="GO:0016491">
    <property type="term" value="F:oxidoreductase activity"/>
    <property type="evidence" value="ECO:0007669"/>
    <property type="project" value="UniProtKB-KW"/>
</dbReference>
<evidence type="ECO:0000256" key="16">
    <source>
        <dbReference type="PIRSR" id="PIRSR000362-1"/>
    </source>
</evidence>
<feature type="binding site" evidence="17">
    <location>
        <begin position="261"/>
        <end position="262"/>
    </location>
    <ligand>
        <name>NADP(+)</name>
        <dbReference type="ChEBI" id="CHEBI:58349"/>
    </ligand>
</feature>
<evidence type="ECO:0000313" key="20">
    <source>
        <dbReference type="EMBL" id="WOL02191.1"/>
    </source>
</evidence>
<feature type="binding site" evidence="16">
    <location>
        <position position="438"/>
    </location>
    <ligand>
        <name>FAD</name>
        <dbReference type="ChEBI" id="CHEBI:57692"/>
    </ligand>
</feature>
<keyword evidence="6" id="KW-0813">Transport</keyword>
<keyword evidence="13 15" id="KW-0496">Mitochondrion</keyword>
<evidence type="ECO:0000256" key="10">
    <source>
        <dbReference type="ARBA" id="ARBA00022946"/>
    </source>
</evidence>
<comment type="catalytic activity">
    <reaction evidence="14 15">
        <text>2 reduced [adrenodoxin] + NADP(+) + H(+) = 2 oxidized [adrenodoxin] + NADPH</text>
        <dbReference type="Rhea" id="RHEA:42312"/>
        <dbReference type="Rhea" id="RHEA-COMP:9998"/>
        <dbReference type="Rhea" id="RHEA-COMP:9999"/>
        <dbReference type="ChEBI" id="CHEBI:15378"/>
        <dbReference type="ChEBI" id="CHEBI:33737"/>
        <dbReference type="ChEBI" id="CHEBI:33738"/>
        <dbReference type="ChEBI" id="CHEBI:57783"/>
        <dbReference type="ChEBI" id="CHEBI:58349"/>
        <dbReference type="EC" id="1.18.1.6"/>
    </reaction>
</comment>
<keyword evidence="12 15" id="KW-0560">Oxidoreductase</keyword>
<evidence type="ECO:0000256" key="13">
    <source>
        <dbReference type="ARBA" id="ARBA00023128"/>
    </source>
</evidence>
<evidence type="ECO:0000256" key="14">
    <source>
        <dbReference type="ARBA" id="ARBA00048933"/>
    </source>
</evidence>
<dbReference type="PANTHER" id="PTHR48467:SF1">
    <property type="entry name" value="GLUTAMATE SYNTHASE 1 [NADH], CHLOROPLASTIC-LIKE"/>
    <property type="match status" value="1"/>
</dbReference>
<evidence type="ECO:0000256" key="1">
    <source>
        <dbReference type="ARBA" id="ARBA00001974"/>
    </source>
</evidence>
<organism evidence="20 21">
    <name type="scientific">Canna indica</name>
    <name type="common">Indian-shot</name>
    <dbReference type="NCBI Taxonomy" id="4628"/>
    <lineage>
        <taxon>Eukaryota</taxon>
        <taxon>Viridiplantae</taxon>
        <taxon>Streptophyta</taxon>
        <taxon>Embryophyta</taxon>
        <taxon>Tracheophyta</taxon>
        <taxon>Spermatophyta</taxon>
        <taxon>Magnoliopsida</taxon>
        <taxon>Liliopsida</taxon>
        <taxon>Zingiberales</taxon>
        <taxon>Cannaceae</taxon>
        <taxon>Canna</taxon>
    </lineage>
</organism>
<feature type="region of interest" description="Disordered" evidence="18">
    <location>
        <begin position="1"/>
        <end position="23"/>
    </location>
</feature>
<reference evidence="20 21" key="1">
    <citation type="submission" date="2023-10" db="EMBL/GenBank/DDBJ databases">
        <title>Chromosome-scale genome assembly provides insights into flower coloration mechanisms of Canna indica.</title>
        <authorList>
            <person name="Li C."/>
        </authorList>
    </citation>
    <scope>NUCLEOTIDE SEQUENCE [LARGE SCALE GENOMIC DNA]</scope>
    <source>
        <tissue evidence="20">Flower</tissue>
    </source>
</reference>
<feature type="binding site" evidence="16">
    <location>
        <position position="109"/>
    </location>
    <ligand>
        <name>FAD</name>
        <dbReference type="ChEBI" id="CHEBI:57692"/>
    </ligand>
</feature>
<keyword evidence="9 15" id="KW-0521">NADP</keyword>